<dbReference type="AlphaFoldDB" id="Q2G4W2"/>
<keyword evidence="5" id="KW-0028">Amino-acid biosynthesis</keyword>
<keyword evidence="5 8" id="KW-0457">Lysine biosynthesis</keyword>
<feature type="binding site" evidence="5">
    <location>
        <position position="372"/>
    </location>
    <ligand>
        <name>substrate</name>
    </ligand>
</feature>
<dbReference type="Gene3D" id="3.20.20.10">
    <property type="entry name" value="Alanine racemase"/>
    <property type="match status" value="1"/>
</dbReference>
<dbReference type="HAMAP" id="MF_02120">
    <property type="entry name" value="LysA"/>
    <property type="match status" value="1"/>
</dbReference>
<dbReference type="Pfam" id="PF02784">
    <property type="entry name" value="Orn_Arg_deC_N"/>
    <property type="match status" value="1"/>
</dbReference>
<keyword evidence="12" id="KW-1185">Reference proteome</keyword>
<dbReference type="InterPro" id="IPR022657">
    <property type="entry name" value="De-COase2_CS"/>
</dbReference>
<protein>
    <recommendedName>
        <fullName evidence="5 6">Diaminopimelate decarboxylase</fullName>
        <shortName evidence="5">DAP decarboxylase</shortName>
        <shortName evidence="5">DAPDC</shortName>
        <ecNumber evidence="5 6">4.1.1.20</ecNumber>
    </recommendedName>
</protein>
<dbReference type="PROSITE" id="PS00879">
    <property type="entry name" value="ODR_DC_2_2"/>
    <property type="match status" value="1"/>
</dbReference>
<accession>Q2G4W2</accession>
<dbReference type="InterPro" id="IPR009006">
    <property type="entry name" value="Ala_racemase/Decarboxylase_C"/>
</dbReference>
<dbReference type="EC" id="4.1.1.20" evidence="5 6"/>
<dbReference type="InterPro" id="IPR002986">
    <property type="entry name" value="DAP_deCOOHase_LysA"/>
</dbReference>
<evidence type="ECO:0000259" key="9">
    <source>
        <dbReference type="Pfam" id="PF00278"/>
    </source>
</evidence>
<gene>
    <name evidence="5" type="primary">lysA</name>
    <name evidence="11" type="ordered locus">Saro_2675</name>
</gene>
<dbReference type="CDD" id="cd06828">
    <property type="entry name" value="PLPDE_III_DapDC"/>
    <property type="match status" value="1"/>
</dbReference>
<dbReference type="SUPFAM" id="SSF51419">
    <property type="entry name" value="PLP-binding barrel"/>
    <property type="match status" value="1"/>
</dbReference>
<comment type="pathway">
    <text evidence="5 8">Amino-acid biosynthesis; L-lysine biosynthesis via DAP pathway; L-lysine from DL-2,6-diaminopimelate: step 1/1.</text>
</comment>
<feature type="binding site" evidence="5">
    <location>
        <position position="344"/>
    </location>
    <ligand>
        <name>substrate</name>
    </ligand>
</feature>
<dbReference type="InterPro" id="IPR022653">
    <property type="entry name" value="De-COase2_pyr-phos_BS"/>
</dbReference>
<organism evidence="11 12">
    <name type="scientific">Novosphingobium aromaticivorans (strain ATCC 700278 / DSM 12444 / CCUG 56034 / CIP 105152 / NBRC 16084 / F199)</name>
    <dbReference type="NCBI Taxonomy" id="279238"/>
    <lineage>
        <taxon>Bacteria</taxon>
        <taxon>Pseudomonadati</taxon>
        <taxon>Pseudomonadota</taxon>
        <taxon>Alphaproteobacteria</taxon>
        <taxon>Sphingomonadales</taxon>
        <taxon>Sphingomonadaceae</taxon>
        <taxon>Novosphingobium</taxon>
    </lineage>
</organism>
<evidence type="ECO:0000256" key="3">
    <source>
        <dbReference type="ARBA" id="ARBA00022898"/>
    </source>
</evidence>
<dbReference type="NCBIfam" id="TIGR01048">
    <property type="entry name" value="lysA"/>
    <property type="match status" value="1"/>
</dbReference>
<evidence type="ECO:0000256" key="4">
    <source>
        <dbReference type="ARBA" id="ARBA00023239"/>
    </source>
</evidence>
<feature type="domain" description="Orn/DAP/Arg decarboxylase 2 N-terminal" evidence="10">
    <location>
        <begin position="42"/>
        <end position="281"/>
    </location>
</feature>
<sequence length="419" mass="44111">MDHFEVSNGVLHAEDVALPVIAAEVGTPVYVYSRATLTRHARVFRDALSILPAVKIAFAVKSNPNLAVLKVLAAEGYGADVVSGGEMERALAAGMKPDGIVFSGVGKTEAEMRRGIEAGIGQFNLESEEEGLELAEIAASMGKVASAALRVNPDVDAGTHGKISTGKAENKFGVPFDRAAAIYARLADTPGLNMRGLALHIGSQLSKLDPLEAAFTKVGGLMRAIREGGHAVTHMDLGGGVGVPYKAGEVFPQPAEYAAMVAKVTADWGVTLMFEPGRVITGNTGVLMTQVVRVKEGAGHPWVVVDAAMNDLARPALYDAWHDFAAVEPTGETFVANIVGPICESSDTFAMARTIDKVGRGDLAVFRTAGAYGATMANTYNSRPLVPEVMVDGEKWAVVADRIDPATILAAERVPDFLK</sequence>
<dbReference type="Proteomes" id="UP000009134">
    <property type="component" value="Chromosome"/>
</dbReference>
<dbReference type="SUPFAM" id="SSF50621">
    <property type="entry name" value="Alanine racemase C-terminal domain-like"/>
    <property type="match status" value="1"/>
</dbReference>
<dbReference type="InterPro" id="IPR000183">
    <property type="entry name" value="Orn/DAP/Arg_de-COase"/>
</dbReference>
<feature type="active site" description="Proton donor" evidence="7">
    <location>
        <position position="343"/>
    </location>
</feature>
<dbReference type="PROSITE" id="PS00878">
    <property type="entry name" value="ODR_DC_2_1"/>
    <property type="match status" value="1"/>
</dbReference>
<dbReference type="EMBL" id="CP000248">
    <property type="protein sequence ID" value="ABD27111.1"/>
    <property type="molecule type" value="Genomic_DNA"/>
</dbReference>
<dbReference type="HOGENOM" id="CLU_026444_0_0_5"/>
<dbReference type="InterPro" id="IPR022644">
    <property type="entry name" value="De-COase2_N"/>
</dbReference>
<evidence type="ECO:0000256" key="6">
    <source>
        <dbReference type="NCBIfam" id="TIGR01048"/>
    </source>
</evidence>
<proteinExistence type="inferred from homology"/>
<feature type="domain" description="Orn/DAP/Arg decarboxylase 2 C-terminal" evidence="9">
    <location>
        <begin position="30"/>
        <end position="370"/>
    </location>
</feature>
<comment type="similarity">
    <text evidence="5">Belongs to the Orn/Lys/Arg decarboxylase class-II family. LysA subfamily.</text>
</comment>
<dbReference type="InterPro" id="IPR022643">
    <property type="entry name" value="De-COase2_C"/>
</dbReference>
<feature type="binding site" evidence="5">
    <location>
        <position position="314"/>
    </location>
    <ligand>
        <name>substrate</name>
    </ligand>
</feature>
<name>Q2G4W2_NOVAD</name>
<dbReference type="UniPathway" id="UPA00034">
    <property type="reaction ID" value="UER00027"/>
</dbReference>
<keyword evidence="2 5" id="KW-0210">Decarboxylase</keyword>
<dbReference type="GO" id="GO:0008836">
    <property type="term" value="F:diaminopimelate decarboxylase activity"/>
    <property type="evidence" value="ECO:0007669"/>
    <property type="project" value="UniProtKB-UniRule"/>
</dbReference>
<evidence type="ECO:0000313" key="12">
    <source>
        <dbReference type="Proteomes" id="UP000009134"/>
    </source>
</evidence>
<comment type="catalytic activity">
    <reaction evidence="5 8">
        <text>meso-2,6-diaminopimelate + H(+) = L-lysine + CO2</text>
        <dbReference type="Rhea" id="RHEA:15101"/>
        <dbReference type="ChEBI" id="CHEBI:15378"/>
        <dbReference type="ChEBI" id="CHEBI:16526"/>
        <dbReference type="ChEBI" id="CHEBI:32551"/>
        <dbReference type="ChEBI" id="CHEBI:57791"/>
        <dbReference type="EC" id="4.1.1.20"/>
    </reaction>
</comment>
<dbReference type="Gene3D" id="2.40.37.10">
    <property type="entry name" value="Lyase, Ornithine Decarboxylase, Chain A, domain 1"/>
    <property type="match status" value="1"/>
</dbReference>
<evidence type="ECO:0000313" key="11">
    <source>
        <dbReference type="EMBL" id="ABD27111.1"/>
    </source>
</evidence>
<dbReference type="PANTHER" id="PTHR43727">
    <property type="entry name" value="DIAMINOPIMELATE DECARBOXYLASE"/>
    <property type="match status" value="1"/>
</dbReference>
<dbReference type="PRINTS" id="PR01181">
    <property type="entry name" value="DAPDCRBXLASE"/>
</dbReference>
<keyword evidence="4 5" id="KW-0456">Lyase</keyword>
<evidence type="ECO:0000256" key="8">
    <source>
        <dbReference type="RuleBase" id="RU003738"/>
    </source>
</evidence>
<evidence type="ECO:0000256" key="7">
    <source>
        <dbReference type="PIRSR" id="PIRSR600183-50"/>
    </source>
</evidence>
<dbReference type="FunFam" id="3.20.20.10:FF:000003">
    <property type="entry name" value="Diaminopimelate decarboxylase"/>
    <property type="match status" value="1"/>
</dbReference>
<evidence type="ECO:0000259" key="10">
    <source>
        <dbReference type="Pfam" id="PF02784"/>
    </source>
</evidence>
<dbReference type="RefSeq" id="WP_011446317.1">
    <property type="nucleotide sequence ID" value="NC_007794.1"/>
</dbReference>
<comment type="subunit">
    <text evidence="5">Homodimer.</text>
</comment>
<dbReference type="KEGG" id="nar:Saro_2675"/>
<feature type="binding site" evidence="5">
    <location>
        <position position="278"/>
    </location>
    <ligand>
        <name>substrate</name>
    </ligand>
</feature>
<feature type="binding site" evidence="5">
    <location>
        <position position="372"/>
    </location>
    <ligand>
        <name>pyridoxal 5'-phosphate</name>
        <dbReference type="ChEBI" id="CHEBI:597326"/>
    </ligand>
</feature>
<keyword evidence="3 5" id="KW-0663">Pyridoxal phosphate</keyword>
<comment type="cofactor">
    <cofactor evidence="1 5 7 8">
        <name>pyridoxal 5'-phosphate</name>
        <dbReference type="ChEBI" id="CHEBI:597326"/>
    </cofactor>
</comment>
<evidence type="ECO:0000256" key="1">
    <source>
        <dbReference type="ARBA" id="ARBA00001933"/>
    </source>
</evidence>
<dbReference type="GO" id="GO:0030170">
    <property type="term" value="F:pyridoxal phosphate binding"/>
    <property type="evidence" value="ECO:0007669"/>
    <property type="project" value="UniProtKB-UniRule"/>
</dbReference>
<comment type="function">
    <text evidence="5">Specifically catalyzes the decarboxylation of meso-diaminopimelate (meso-DAP) to L-lysine.</text>
</comment>
<dbReference type="InterPro" id="IPR029066">
    <property type="entry name" value="PLP-binding_barrel"/>
</dbReference>
<dbReference type="STRING" id="279238.Saro_2675"/>
<dbReference type="PANTHER" id="PTHR43727:SF2">
    <property type="entry name" value="GROUP IV DECARBOXYLASE"/>
    <property type="match status" value="1"/>
</dbReference>
<feature type="modified residue" description="N6-(pyridoxal phosphate)lysine" evidence="5 7">
    <location>
        <position position="61"/>
    </location>
</feature>
<evidence type="ECO:0000256" key="5">
    <source>
        <dbReference type="HAMAP-Rule" id="MF_02120"/>
    </source>
</evidence>
<dbReference type="Pfam" id="PF00278">
    <property type="entry name" value="Orn_DAP_Arg_deC"/>
    <property type="match status" value="1"/>
</dbReference>
<dbReference type="PRINTS" id="PR01179">
    <property type="entry name" value="ODADCRBXLASE"/>
</dbReference>
<feature type="binding site" evidence="5">
    <location>
        <position position="240"/>
    </location>
    <ligand>
        <name>pyridoxal 5'-phosphate</name>
        <dbReference type="ChEBI" id="CHEBI:597326"/>
    </ligand>
</feature>
<feature type="binding site" evidence="5">
    <location>
        <begin position="275"/>
        <end position="278"/>
    </location>
    <ligand>
        <name>pyridoxal 5'-phosphate</name>
        <dbReference type="ChEBI" id="CHEBI:597326"/>
    </ligand>
</feature>
<dbReference type="eggNOG" id="COG0019">
    <property type="taxonomic scope" value="Bacteria"/>
</dbReference>
<dbReference type="GO" id="GO:0009089">
    <property type="term" value="P:lysine biosynthetic process via diaminopimelate"/>
    <property type="evidence" value="ECO:0007669"/>
    <property type="project" value="UniProtKB-UniRule"/>
</dbReference>
<evidence type="ECO:0000256" key="2">
    <source>
        <dbReference type="ARBA" id="ARBA00022793"/>
    </source>
</evidence>
<feature type="binding site" evidence="5">
    <location>
        <position position="318"/>
    </location>
    <ligand>
        <name>substrate</name>
    </ligand>
</feature>
<reference evidence="12" key="1">
    <citation type="submission" date="2006-01" db="EMBL/GenBank/DDBJ databases">
        <title>Complete sequence of Novosphingobium aromaticivorans DSM 12444.</title>
        <authorList>
            <consortium name="US DOE Joint Genome Institute"/>
            <person name="Copeland A."/>
            <person name="Lucas S."/>
            <person name="Lapidus A."/>
            <person name="Barry K."/>
            <person name="Detter J.C."/>
            <person name="Glavina T."/>
            <person name="Hammon N."/>
            <person name="Israni S."/>
            <person name="Pitluck S."/>
            <person name="Chain P."/>
            <person name="Malfatti S."/>
            <person name="Shin M."/>
            <person name="Vergez L."/>
            <person name="Schmutz J."/>
            <person name="Larimer F."/>
            <person name="Land M."/>
            <person name="Kyrpides N."/>
            <person name="Ivanova N."/>
            <person name="Fredrickson J."/>
            <person name="Balkwill D."/>
            <person name="Romine M.F."/>
            <person name="Richardson P."/>
        </authorList>
    </citation>
    <scope>NUCLEOTIDE SEQUENCE [LARGE SCALE GENOMIC DNA]</scope>
    <source>
        <strain evidence="12">ATCC 700278 / DSM 12444 / CCUG 56034 / CIP 105152 / NBRC 16084 / F199</strain>
    </source>
</reference>